<keyword evidence="1" id="KW-0472">Membrane</keyword>
<dbReference type="RefSeq" id="WP_266350442.1">
    <property type="nucleotide sequence ID" value="NZ_JAPKNG010000006.1"/>
</dbReference>
<organism evidence="2 3">
    <name type="scientific">Kaistia dalseonensis</name>
    <dbReference type="NCBI Taxonomy" id="410840"/>
    <lineage>
        <taxon>Bacteria</taxon>
        <taxon>Pseudomonadati</taxon>
        <taxon>Pseudomonadota</taxon>
        <taxon>Alphaproteobacteria</taxon>
        <taxon>Hyphomicrobiales</taxon>
        <taxon>Kaistiaceae</taxon>
        <taxon>Kaistia</taxon>
    </lineage>
</organism>
<evidence type="ECO:0000256" key="1">
    <source>
        <dbReference type="SAM" id="Phobius"/>
    </source>
</evidence>
<evidence type="ECO:0000313" key="3">
    <source>
        <dbReference type="Proteomes" id="UP001241603"/>
    </source>
</evidence>
<sequence>MLTERLDSLGRWLCWNAAALLFVIVGALPAFGQNAPTPPADIPDGAAPSDPLSLAPLLPDHVVDPAALLKPGVSEHPAGAAKAKPQNGFTLEAKLTDAGALLPTGVVWRIFADAPGSDGKLPLVNEINGGTVHVPLKPGNYLVHAAYGRAGVSKRIVVNGDGQSDTLVLNAGGLKLSAIVGKDQMLPAKEVEFDIYPGGEQNNSEQNAIATDVNADTMVRLNAGTYHVVCRYGDANAVVRADIKVEAGKLTEASLFQKAARITLKLVSEDGGEALANTSWSVMTPGGDSVFDSVGAFPDVVLAIGEYTAVAKHDNKIHERNFTVESGRNREVEVLAN</sequence>
<proteinExistence type="predicted"/>
<name>A0ABU0HCF4_9HYPH</name>
<dbReference type="EMBL" id="JAUSVO010000006">
    <property type="protein sequence ID" value="MDQ0439543.1"/>
    <property type="molecule type" value="Genomic_DNA"/>
</dbReference>
<gene>
    <name evidence="2" type="ORF">QO014_003949</name>
</gene>
<reference evidence="2 3" key="1">
    <citation type="submission" date="2023-07" db="EMBL/GenBank/DDBJ databases">
        <title>Genomic Encyclopedia of Type Strains, Phase IV (KMG-IV): sequencing the most valuable type-strain genomes for metagenomic binning, comparative biology and taxonomic classification.</title>
        <authorList>
            <person name="Goeker M."/>
        </authorList>
    </citation>
    <scope>NUCLEOTIDE SEQUENCE [LARGE SCALE GENOMIC DNA]</scope>
    <source>
        <strain evidence="2 3">B6-8</strain>
    </source>
</reference>
<keyword evidence="1" id="KW-0812">Transmembrane</keyword>
<keyword evidence="3" id="KW-1185">Reference proteome</keyword>
<feature type="transmembrane region" description="Helical" evidence="1">
    <location>
        <begin position="12"/>
        <end position="32"/>
    </location>
</feature>
<evidence type="ECO:0000313" key="2">
    <source>
        <dbReference type="EMBL" id="MDQ0439543.1"/>
    </source>
</evidence>
<comment type="caution">
    <text evidence="2">The sequence shown here is derived from an EMBL/GenBank/DDBJ whole genome shotgun (WGS) entry which is preliminary data.</text>
</comment>
<dbReference type="Proteomes" id="UP001241603">
    <property type="component" value="Unassembled WGS sequence"/>
</dbReference>
<protein>
    <submittedName>
        <fullName evidence="2">Uncharacterized protein</fullName>
    </submittedName>
</protein>
<keyword evidence="1" id="KW-1133">Transmembrane helix</keyword>
<accession>A0ABU0HCF4</accession>